<keyword evidence="23" id="KW-1185">Reference proteome</keyword>
<keyword evidence="6 17" id="KW-0479">Metal-binding</keyword>
<dbReference type="SUPFAM" id="SSF56784">
    <property type="entry name" value="HAD-like"/>
    <property type="match status" value="1"/>
</dbReference>
<dbReference type="InterPro" id="IPR023298">
    <property type="entry name" value="ATPase_P-typ_TM_dom_sf"/>
</dbReference>
<keyword evidence="9 17" id="KW-0460">Magnesium</keyword>
<dbReference type="OrthoDB" id="345777at2759"/>
<dbReference type="InterPro" id="IPR001757">
    <property type="entry name" value="P_typ_ATPase"/>
</dbReference>
<feature type="domain" description="P-type ATPase C-terminal" evidence="22">
    <location>
        <begin position="931"/>
        <end position="1158"/>
    </location>
</feature>
<feature type="binding site" evidence="16">
    <location>
        <position position="658"/>
    </location>
    <ligand>
        <name>ATP</name>
        <dbReference type="ChEBI" id="CHEBI:30616"/>
    </ligand>
</feature>
<feature type="region of interest" description="Disordered" evidence="20">
    <location>
        <begin position="304"/>
        <end position="323"/>
    </location>
</feature>
<dbReference type="PANTHER" id="PTHR24092:SF5">
    <property type="entry name" value="PHOSPHOLIPID-TRANSPORTING ATPASE"/>
    <property type="match status" value="1"/>
</dbReference>
<dbReference type="InterPro" id="IPR032631">
    <property type="entry name" value="P-type_ATPase_N"/>
</dbReference>
<keyword evidence="4" id="KW-0813">Transport</keyword>
<keyword evidence="11 18" id="KW-1133">Transmembrane helix</keyword>
<dbReference type="GO" id="GO:0005524">
    <property type="term" value="F:ATP binding"/>
    <property type="evidence" value="ECO:0007669"/>
    <property type="project" value="UniProtKB-UniRule"/>
</dbReference>
<feature type="binding site" evidence="16">
    <location>
        <position position="713"/>
    </location>
    <ligand>
        <name>ATP</name>
        <dbReference type="ChEBI" id="CHEBI:30616"/>
    </ligand>
</feature>
<keyword evidence="8 16" id="KW-0067">ATP-binding</keyword>
<feature type="binding site" evidence="16">
    <location>
        <position position="878"/>
    </location>
    <ligand>
        <name>ATP</name>
        <dbReference type="ChEBI" id="CHEBI:30616"/>
    </ligand>
</feature>
<dbReference type="SFLD" id="SFLDG00002">
    <property type="entry name" value="C1.7:_P-type_atpase_like"/>
    <property type="match status" value="1"/>
</dbReference>
<dbReference type="InterPro" id="IPR032630">
    <property type="entry name" value="P_typ_ATPase_c"/>
</dbReference>
<feature type="binding site" evidence="16">
    <location>
        <position position="682"/>
    </location>
    <ligand>
        <name>ATP</name>
        <dbReference type="ChEBI" id="CHEBI:30616"/>
    </ligand>
</feature>
<evidence type="ECO:0000256" key="15">
    <source>
        <dbReference type="PIRSR" id="PIRSR606539-1"/>
    </source>
</evidence>
<evidence type="ECO:0000256" key="14">
    <source>
        <dbReference type="ARBA" id="ARBA00034036"/>
    </source>
</evidence>
<keyword evidence="13 18" id="KW-0472">Membrane</keyword>
<evidence type="ECO:0000256" key="16">
    <source>
        <dbReference type="PIRSR" id="PIRSR606539-2"/>
    </source>
</evidence>
<feature type="transmembrane region" description="Helical" evidence="18">
    <location>
        <begin position="1095"/>
        <end position="1117"/>
    </location>
</feature>
<feature type="binding site" evidence="17">
    <location>
        <position position="499"/>
    </location>
    <ligand>
        <name>Mg(2+)</name>
        <dbReference type="ChEBI" id="CHEBI:18420"/>
    </ligand>
</feature>
<dbReference type="PROSITE" id="PS00154">
    <property type="entry name" value="ATPASE_E1_E2"/>
    <property type="match status" value="1"/>
</dbReference>
<dbReference type="GO" id="GO:0045332">
    <property type="term" value="P:phospholipid translocation"/>
    <property type="evidence" value="ECO:0007669"/>
    <property type="project" value="TreeGrafter"/>
</dbReference>
<dbReference type="SFLD" id="SFLDS00003">
    <property type="entry name" value="Haloacid_Dehalogenase"/>
    <property type="match status" value="1"/>
</dbReference>
<reference evidence="24" key="1">
    <citation type="submission" date="2025-08" db="UniProtKB">
        <authorList>
            <consortium name="RefSeq"/>
        </authorList>
    </citation>
    <scope>IDENTIFICATION</scope>
</reference>
<keyword evidence="7 16" id="KW-0547">Nucleotide-binding</keyword>
<comment type="subcellular location">
    <subcellularLocation>
        <location evidence="2">Endomembrane system</location>
        <topology evidence="2">Multi-pass membrane protein</topology>
    </subcellularLocation>
    <subcellularLocation>
        <location evidence="18">Membrane</location>
        <topology evidence="18">Multi-pass membrane protein</topology>
    </subcellularLocation>
</comment>
<feature type="binding site" evidence="16">
    <location>
        <position position="795"/>
    </location>
    <ligand>
        <name>ATP</name>
        <dbReference type="ChEBI" id="CHEBI:30616"/>
    </ligand>
</feature>
<comment type="cofactor">
    <cofactor evidence="1 17">
        <name>Mg(2+)</name>
        <dbReference type="ChEBI" id="CHEBI:18420"/>
    </cofactor>
</comment>
<proteinExistence type="inferred from homology"/>
<dbReference type="Gene3D" id="2.70.150.10">
    <property type="entry name" value="Calcium-transporting ATPase, cytoplasmic transduction domain A"/>
    <property type="match status" value="2"/>
</dbReference>
<evidence type="ECO:0000256" key="7">
    <source>
        <dbReference type="ARBA" id="ARBA00022741"/>
    </source>
</evidence>
<dbReference type="GO" id="GO:0006890">
    <property type="term" value="P:retrograde vesicle-mediated transport, Golgi to endoplasmic reticulum"/>
    <property type="evidence" value="ECO:0007669"/>
    <property type="project" value="TreeGrafter"/>
</dbReference>
<dbReference type="GO" id="GO:0140326">
    <property type="term" value="F:ATPase-coupled intramembrane lipid transporter activity"/>
    <property type="evidence" value="ECO:0007669"/>
    <property type="project" value="UniProtKB-EC"/>
</dbReference>
<dbReference type="InterPro" id="IPR006539">
    <property type="entry name" value="P-type_ATPase_IV"/>
</dbReference>
<feature type="binding site" evidence="16">
    <location>
        <position position="501"/>
    </location>
    <ligand>
        <name>ATP</name>
        <dbReference type="ChEBI" id="CHEBI:30616"/>
    </ligand>
</feature>
<dbReference type="Proteomes" id="UP000515125">
    <property type="component" value="Unplaced"/>
</dbReference>
<evidence type="ECO:0000259" key="21">
    <source>
        <dbReference type="Pfam" id="PF16209"/>
    </source>
</evidence>
<evidence type="ECO:0000256" key="12">
    <source>
        <dbReference type="ARBA" id="ARBA00023055"/>
    </source>
</evidence>
<evidence type="ECO:0000256" key="8">
    <source>
        <dbReference type="ARBA" id="ARBA00022840"/>
    </source>
</evidence>
<dbReference type="AlphaFoldDB" id="A0A6P6S212"/>
<feature type="binding site" evidence="16">
    <location>
        <position position="616"/>
    </location>
    <ligand>
        <name>ATP</name>
        <dbReference type="ChEBI" id="CHEBI:30616"/>
    </ligand>
</feature>
<dbReference type="NCBIfam" id="TIGR01652">
    <property type="entry name" value="ATPase-Plipid"/>
    <property type="match status" value="1"/>
</dbReference>
<dbReference type="GO" id="GO:0006897">
    <property type="term" value="P:endocytosis"/>
    <property type="evidence" value="ECO:0007669"/>
    <property type="project" value="TreeGrafter"/>
</dbReference>
<feature type="transmembrane region" description="Helical" evidence="18">
    <location>
        <begin position="1072"/>
        <end position="1089"/>
    </location>
</feature>
<dbReference type="PRINTS" id="PR00119">
    <property type="entry name" value="CATATPASE"/>
</dbReference>
<feature type="transmembrane region" description="Helical" evidence="18">
    <location>
        <begin position="1046"/>
        <end position="1065"/>
    </location>
</feature>
<dbReference type="SUPFAM" id="SSF81660">
    <property type="entry name" value="Metal cation-transporting ATPase, ATP-binding domain N"/>
    <property type="match status" value="1"/>
</dbReference>
<evidence type="ECO:0000259" key="22">
    <source>
        <dbReference type="Pfam" id="PF16212"/>
    </source>
</evidence>
<evidence type="ECO:0000256" key="13">
    <source>
        <dbReference type="ARBA" id="ARBA00023136"/>
    </source>
</evidence>
<evidence type="ECO:0000256" key="3">
    <source>
        <dbReference type="ARBA" id="ARBA00008109"/>
    </source>
</evidence>
<feature type="transmembrane region" description="Helical" evidence="18">
    <location>
        <begin position="970"/>
        <end position="995"/>
    </location>
</feature>
<sequence length="1167" mass="128616">MMQPVRDLSHAEYETTEEAPLLRRGGGCCPEDGNCLQRMCALLLRRLCGVKPAYRERLIHLSGQTAPTHFTSNAIKNTKYSLFTFLPVVLFQQFRFFFNLFYLIVALAQLVPILQVGPLFTYLAPLAFVLLATLAKEAYDDIKRYIRDKELNEQQYARLLPTGFEPVSACNIRVGQVIQVGANQRVPADLVFLKTTEKSGSCFIRTDQLDGETDWKLRRAVHATQHLSGPEQIVSLDAQVLVEAPRQDIYEFTGRFSLYDTNASSSSSSNTGGSSASSAAAAAAVAVAKVPAAASSEAQKCAVSGSLLQPQPQEEEENLSSSRRSSAAAGLAAAAALPPAGDTVVNIARGHCNAAHVEPLGLDNVLWANTVVASGTVFGLAIYTGRETRASMNASQASTKVGLFDLEVNLMAKVLFGLLCLLALALVALRGLEGIWVVYFCRFILLLSSIIPISLQVNLIIAKTIHSLNVMRDKRMKGALVRTSTLPEELGRVHYLLSDKTGTLTQNEMHFKKLHIGRALFADDGLQQLQQCVTHQCNCSSPPRCEDWEGGEALLSSTRSQEESASGGGAPYGRRSRRSEVESAALEAIKALSICHNVTPITEDGQLHFQAASPDEVALVQFASEVGLRLVQRDEHNMTIEGPCGVVFEYAVLHCFPFSSELKRMGIIVQDKATQRIFFYVKGAETVMLSLVRPKGSQWLAEECDNFARQGLRTLVFAYKELTASQLEAFRAKYEEARRQMQQRERRVRREIERLEQDLLLLGLTGVEDKLQDAVPETLESLRHAGIKIWMLTGDKVETATCIAASAGLKGRHDSLTILSSASIRTPGQAQEALERFSMGPSESVLVVDGRVLSLFLCHFPKYFILTACQAPAVVCCRCSPTQKAAVTALLKQYTGRRTCAVGDGGNDVSMIQAADVGVGLEGKEGRQASLAADFSLSQFSHLRRLLLWHGRNSYQRSAKLAQFVVHRGLIIAVIQVIFSAVFYFIPLAIFQGWLQVGYATYYTTAPVLSLVLDVELPEKVVFMFPELYQTLRNGRALSIKSFFGWVWRSVYQGAVVMLGAILLFEQSLTNIVAITFTSLVLAELLNVASEIQTWHPLMVSSEICTVTIYIFSMFILRSYFDITFVMTHAFWLKVSVITLASWLPPHLFAVVRKIIQPPQYSKLTAA</sequence>
<feature type="transmembrane region" description="Helical" evidence="18">
    <location>
        <begin position="120"/>
        <end position="139"/>
    </location>
</feature>
<dbReference type="GO" id="GO:0000287">
    <property type="term" value="F:magnesium ion binding"/>
    <property type="evidence" value="ECO:0007669"/>
    <property type="project" value="UniProtKB-UniRule"/>
</dbReference>
<dbReference type="SFLD" id="SFLDF00027">
    <property type="entry name" value="p-type_atpase"/>
    <property type="match status" value="1"/>
</dbReference>
<feature type="binding site" evidence="17">
    <location>
        <position position="904"/>
    </location>
    <ligand>
        <name>Mg(2+)</name>
        <dbReference type="ChEBI" id="CHEBI:18420"/>
    </ligand>
</feature>
<evidence type="ECO:0000256" key="19">
    <source>
        <dbReference type="SAM" id="Coils"/>
    </source>
</evidence>
<feature type="binding site" evidence="16">
    <location>
        <position position="500"/>
    </location>
    <ligand>
        <name>ATP</name>
        <dbReference type="ChEBI" id="CHEBI:30616"/>
    </ligand>
</feature>
<feature type="coiled-coil region" evidence="19">
    <location>
        <begin position="720"/>
        <end position="758"/>
    </location>
</feature>
<keyword evidence="12" id="KW-0445">Lipid transport</keyword>
<keyword evidence="19" id="KW-0175">Coiled coil</keyword>
<dbReference type="EC" id="7.6.2.1" evidence="18"/>
<dbReference type="GO" id="GO:0016887">
    <property type="term" value="F:ATP hydrolysis activity"/>
    <property type="evidence" value="ECO:0007669"/>
    <property type="project" value="InterPro"/>
</dbReference>
<dbReference type="Gene3D" id="3.40.50.1000">
    <property type="entry name" value="HAD superfamily/HAD-like"/>
    <property type="match status" value="2"/>
</dbReference>
<comment type="similarity">
    <text evidence="3 18">Belongs to the cation transport ATPase (P-type) (TC 3.A.3) family. Type IV subfamily.</text>
</comment>
<dbReference type="RefSeq" id="XP_026194196.1">
    <property type="nucleotide sequence ID" value="XM_026338411.1"/>
</dbReference>
<dbReference type="NCBIfam" id="TIGR01494">
    <property type="entry name" value="ATPase_P-type"/>
    <property type="match status" value="2"/>
</dbReference>
<feature type="transmembrane region" description="Helical" evidence="18">
    <location>
        <begin position="410"/>
        <end position="429"/>
    </location>
</feature>
<dbReference type="InterPro" id="IPR023299">
    <property type="entry name" value="ATPase_P-typ_cyto_dom_N"/>
</dbReference>
<dbReference type="SUPFAM" id="SSF81665">
    <property type="entry name" value="Calcium ATPase, transmembrane domain M"/>
    <property type="match status" value="1"/>
</dbReference>
<dbReference type="Pfam" id="PF16209">
    <property type="entry name" value="PhoLip_ATPase_N"/>
    <property type="match status" value="1"/>
</dbReference>
<gene>
    <name evidence="24" type="primary">LOC34621294</name>
</gene>
<dbReference type="GeneID" id="34621294"/>
<feature type="transmembrane region" description="Helical" evidence="18">
    <location>
        <begin position="1124"/>
        <end position="1144"/>
    </location>
</feature>
<evidence type="ECO:0000256" key="11">
    <source>
        <dbReference type="ARBA" id="ARBA00022989"/>
    </source>
</evidence>
<evidence type="ECO:0000256" key="2">
    <source>
        <dbReference type="ARBA" id="ARBA00004127"/>
    </source>
</evidence>
<dbReference type="PANTHER" id="PTHR24092">
    <property type="entry name" value="PROBABLE PHOSPHOLIPID-TRANSPORTING ATPASE"/>
    <property type="match status" value="1"/>
</dbReference>
<dbReference type="SUPFAM" id="SSF81653">
    <property type="entry name" value="Calcium ATPase, transduction domain A"/>
    <property type="match status" value="1"/>
</dbReference>
<evidence type="ECO:0000256" key="9">
    <source>
        <dbReference type="ARBA" id="ARBA00022842"/>
    </source>
</evidence>
<evidence type="ECO:0000256" key="6">
    <source>
        <dbReference type="ARBA" id="ARBA00022723"/>
    </source>
</evidence>
<dbReference type="Pfam" id="PF13246">
    <property type="entry name" value="Cation_ATPase"/>
    <property type="match status" value="1"/>
</dbReference>
<dbReference type="InterPro" id="IPR018303">
    <property type="entry name" value="ATPase_P-typ_P_site"/>
</dbReference>
<accession>A0A6P6S212</accession>
<evidence type="ECO:0000313" key="24">
    <source>
        <dbReference type="RefSeq" id="XP_026194196.1"/>
    </source>
</evidence>
<feature type="binding site" evidence="16">
    <location>
        <position position="794"/>
    </location>
    <ligand>
        <name>ATP</name>
        <dbReference type="ChEBI" id="CHEBI:30616"/>
    </ligand>
</feature>
<evidence type="ECO:0000256" key="1">
    <source>
        <dbReference type="ARBA" id="ARBA00001946"/>
    </source>
</evidence>
<feature type="binding site" evidence="16">
    <location>
        <position position="499"/>
    </location>
    <ligand>
        <name>ATP</name>
        <dbReference type="ChEBI" id="CHEBI:30616"/>
    </ligand>
</feature>
<dbReference type="InterPro" id="IPR008250">
    <property type="entry name" value="ATPase_P-typ_transduc_dom_A_sf"/>
</dbReference>
<feature type="binding site" evidence="17">
    <location>
        <position position="501"/>
    </location>
    <ligand>
        <name>Mg(2+)</name>
        <dbReference type="ChEBI" id="CHEBI:18420"/>
    </ligand>
</feature>
<dbReference type="InterPro" id="IPR036412">
    <property type="entry name" value="HAD-like_sf"/>
</dbReference>
<feature type="region of interest" description="Disordered" evidence="20">
    <location>
        <begin position="556"/>
        <end position="577"/>
    </location>
</feature>
<feature type="active site" description="4-aspartylphosphate intermediate" evidence="15">
    <location>
        <position position="499"/>
    </location>
</feature>
<name>A0A6P6S212_9EIME</name>
<dbReference type="Gene3D" id="1.20.1110.10">
    <property type="entry name" value="Calcium-transporting ATPase, transmembrane domain"/>
    <property type="match status" value="1"/>
</dbReference>
<dbReference type="InterPro" id="IPR023214">
    <property type="entry name" value="HAD_sf"/>
</dbReference>
<keyword evidence="5 18" id="KW-0812">Transmembrane</keyword>
<feature type="binding site" evidence="16">
    <location>
        <position position="907"/>
    </location>
    <ligand>
        <name>ATP</name>
        <dbReference type="ChEBI" id="CHEBI:30616"/>
    </ligand>
</feature>
<protein>
    <recommendedName>
        <fullName evidence="18">Phospholipid-transporting ATPase</fullName>
        <ecNumber evidence="18">7.6.2.1</ecNumber>
    </recommendedName>
</protein>
<evidence type="ECO:0000313" key="23">
    <source>
        <dbReference type="Proteomes" id="UP000515125"/>
    </source>
</evidence>
<feature type="binding site" evidence="16">
    <location>
        <position position="884"/>
    </location>
    <ligand>
        <name>ATP</name>
        <dbReference type="ChEBI" id="CHEBI:30616"/>
    </ligand>
</feature>
<feature type="domain" description="P-type ATPase N-terminal" evidence="21">
    <location>
        <begin position="67"/>
        <end position="122"/>
    </location>
</feature>
<keyword evidence="10 18" id="KW-1278">Translocase</keyword>
<evidence type="ECO:0000256" key="17">
    <source>
        <dbReference type="PIRSR" id="PIRSR606539-3"/>
    </source>
</evidence>
<dbReference type="Gene3D" id="3.40.1110.10">
    <property type="entry name" value="Calcium-transporting ATPase, cytoplasmic domain N"/>
    <property type="match status" value="1"/>
</dbReference>
<dbReference type="GO" id="GO:0005768">
    <property type="term" value="C:endosome"/>
    <property type="evidence" value="ECO:0007669"/>
    <property type="project" value="TreeGrafter"/>
</dbReference>
<evidence type="ECO:0000256" key="18">
    <source>
        <dbReference type="RuleBase" id="RU362033"/>
    </source>
</evidence>
<dbReference type="GO" id="GO:0005802">
    <property type="term" value="C:trans-Golgi network"/>
    <property type="evidence" value="ECO:0007669"/>
    <property type="project" value="TreeGrafter"/>
</dbReference>
<comment type="catalytic activity">
    <reaction evidence="14 18">
        <text>ATP + H2O + phospholipidSide 1 = ADP + phosphate + phospholipidSide 2.</text>
        <dbReference type="EC" id="7.6.2.1"/>
    </reaction>
</comment>
<feature type="transmembrane region" description="Helical" evidence="18">
    <location>
        <begin position="435"/>
        <end position="462"/>
    </location>
</feature>
<dbReference type="Pfam" id="PF16212">
    <property type="entry name" value="PhoLip_ATPase_C"/>
    <property type="match status" value="1"/>
</dbReference>
<evidence type="ECO:0000256" key="4">
    <source>
        <dbReference type="ARBA" id="ARBA00022448"/>
    </source>
</evidence>
<dbReference type="InterPro" id="IPR044492">
    <property type="entry name" value="P_typ_ATPase_HD_dom"/>
</dbReference>
<dbReference type="GO" id="GO:0005886">
    <property type="term" value="C:plasma membrane"/>
    <property type="evidence" value="ECO:0007669"/>
    <property type="project" value="TreeGrafter"/>
</dbReference>
<dbReference type="FunFam" id="3.40.50.1000:FF:000009">
    <property type="entry name" value="Phospholipid-transporting ATPase"/>
    <property type="match status" value="1"/>
</dbReference>
<feature type="binding site" evidence="16">
    <location>
        <position position="908"/>
    </location>
    <ligand>
        <name>ATP</name>
        <dbReference type="ChEBI" id="CHEBI:30616"/>
    </ligand>
</feature>
<feature type="binding site" evidence="17">
    <location>
        <position position="908"/>
    </location>
    <ligand>
        <name>Mg(2+)</name>
        <dbReference type="ChEBI" id="CHEBI:18420"/>
    </ligand>
</feature>
<organism evidence="23 24">
    <name type="scientific">Cyclospora cayetanensis</name>
    <dbReference type="NCBI Taxonomy" id="88456"/>
    <lineage>
        <taxon>Eukaryota</taxon>
        <taxon>Sar</taxon>
        <taxon>Alveolata</taxon>
        <taxon>Apicomplexa</taxon>
        <taxon>Conoidasida</taxon>
        <taxon>Coccidia</taxon>
        <taxon>Eucoccidiorida</taxon>
        <taxon>Eimeriorina</taxon>
        <taxon>Eimeriidae</taxon>
        <taxon>Cyclospora</taxon>
    </lineage>
</organism>
<evidence type="ECO:0000256" key="10">
    <source>
        <dbReference type="ARBA" id="ARBA00022967"/>
    </source>
</evidence>
<feature type="binding site" evidence="16">
    <location>
        <position position="793"/>
    </location>
    <ligand>
        <name>ATP</name>
        <dbReference type="ChEBI" id="CHEBI:30616"/>
    </ligand>
</feature>
<evidence type="ECO:0000256" key="20">
    <source>
        <dbReference type="SAM" id="MobiDB-lite"/>
    </source>
</evidence>
<evidence type="ECO:0000256" key="5">
    <source>
        <dbReference type="ARBA" id="ARBA00022692"/>
    </source>
</evidence>